<keyword evidence="4" id="KW-1185">Reference proteome</keyword>
<dbReference type="InterPro" id="IPR043129">
    <property type="entry name" value="ATPase_NBD"/>
</dbReference>
<feature type="binding site" evidence="2">
    <location>
        <begin position="15"/>
        <end position="22"/>
    </location>
    <ligand>
        <name>ATP</name>
        <dbReference type="ChEBI" id="CHEBI:30616"/>
    </ligand>
</feature>
<gene>
    <name evidence="2 3" type="primary">anmK</name>
    <name evidence="3" type="ORF">GCM10011273_28720</name>
</gene>
<accession>A0A918QB00</accession>
<dbReference type="PANTHER" id="PTHR30605">
    <property type="entry name" value="ANHYDRO-N-ACETYLMURAMIC ACID KINASE"/>
    <property type="match status" value="1"/>
</dbReference>
<reference evidence="3" key="1">
    <citation type="journal article" date="2014" name="Int. J. Syst. Evol. Microbiol.">
        <title>Complete genome sequence of Corynebacterium casei LMG S-19264T (=DSM 44701T), isolated from a smear-ripened cheese.</title>
        <authorList>
            <consortium name="US DOE Joint Genome Institute (JGI-PGF)"/>
            <person name="Walter F."/>
            <person name="Albersmeier A."/>
            <person name="Kalinowski J."/>
            <person name="Ruckert C."/>
        </authorList>
    </citation>
    <scope>NUCLEOTIDE SEQUENCE</scope>
    <source>
        <strain evidence="3">KCTC 32296</strain>
    </source>
</reference>
<keyword evidence="2" id="KW-0808">Transferase</keyword>
<evidence type="ECO:0000313" key="4">
    <source>
        <dbReference type="Proteomes" id="UP000662572"/>
    </source>
</evidence>
<evidence type="ECO:0000256" key="1">
    <source>
        <dbReference type="ARBA" id="ARBA00023277"/>
    </source>
</evidence>
<comment type="function">
    <text evidence="2">Catalyzes the specific phosphorylation of 1,6-anhydro-N-acetylmuramic acid (anhMurNAc) with the simultaneous cleavage of the 1,6-anhydro ring, generating MurNAc-6-P. Is required for the utilization of anhMurNAc either imported from the medium or derived from its own cell wall murein, and thus plays a role in cell wall recycling.</text>
</comment>
<dbReference type="GO" id="GO:0016301">
    <property type="term" value="F:kinase activity"/>
    <property type="evidence" value="ECO:0007669"/>
    <property type="project" value="UniProtKB-KW"/>
</dbReference>
<dbReference type="EMBL" id="BMZB01000004">
    <property type="protein sequence ID" value="GGZ40292.1"/>
    <property type="molecule type" value="Genomic_DNA"/>
</dbReference>
<comment type="pathway">
    <text evidence="2">Amino-sugar metabolism; 1,6-anhydro-N-acetylmuramate degradation.</text>
</comment>
<dbReference type="Proteomes" id="UP000662572">
    <property type="component" value="Unassembled WGS sequence"/>
</dbReference>
<dbReference type="InterPro" id="IPR005338">
    <property type="entry name" value="Anhydro_N_Ac-Mur_kinase"/>
</dbReference>
<dbReference type="GO" id="GO:0005524">
    <property type="term" value="F:ATP binding"/>
    <property type="evidence" value="ECO:0007669"/>
    <property type="project" value="UniProtKB-UniRule"/>
</dbReference>
<dbReference type="SUPFAM" id="SSF53067">
    <property type="entry name" value="Actin-like ATPase domain"/>
    <property type="match status" value="1"/>
</dbReference>
<comment type="similarity">
    <text evidence="2">Belongs to the anhydro-N-acetylmuramic acid kinase family.</text>
</comment>
<keyword evidence="2 3" id="KW-0418">Kinase</keyword>
<evidence type="ECO:0000313" key="3">
    <source>
        <dbReference type="EMBL" id="GGZ40292.1"/>
    </source>
</evidence>
<reference evidence="3" key="2">
    <citation type="submission" date="2020-09" db="EMBL/GenBank/DDBJ databases">
        <authorList>
            <person name="Sun Q."/>
            <person name="Kim S."/>
        </authorList>
    </citation>
    <scope>NUCLEOTIDE SEQUENCE</scope>
    <source>
        <strain evidence="3">KCTC 32296</strain>
    </source>
</reference>
<keyword evidence="1 2" id="KW-0119">Carbohydrate metabolism</keyword>
<dbReference type="AlphaFoldDB" id="A0A918QB00"/>
<dbReference type="RefSeq" id="WP_189487756.1">
    <property type="nucleotide sequence ID" value="NZ_BMZB01000004.1"/>
</dbReference>
<sequence>MSGTGVFKVLGFMTGTSLDGIDMAVLETDGEQRLTFGPWAERPMPDTVRAVLQATVKAALSWPRGTPEPEIFNEARKVITDYHFSSAQGFLAEQGLSFSDFDLLGVHGQTVLHERPKAGVPGRTVQLFDGQAFADMTGVRVVSDFRINDVAAGGEGAPLAPVYHRALVAQAVLGLPVVVVNLGGVANITVIDEAGDISAMDTGPANGLMDQWVQKHGRGHYDAGGAWAAHGTADPALVAAYLSHPYFSASAPKSLDRYDFTLAGVDGLGFEDGLATLCEFTLESLLLAIRMSGVAPKAVVLAGGGRQNAYLVNRLRTKLDLRTQLYLSEDLGWRGGAIEAEAFAYMAVRSLRSMPISFPATTGVPQPLTGGRLNIPSAR</sequence>
<dbReference type="NCBIfam" id="NF007141">
    <property type="entry name" value="PRK09585.1-5"/>
    <property type="match status" value="1"/>
</dbReference>
<organism evidence="3 4">
    <name type="scientific">Asticcacaulis endophyticus</name>
    <dbReference type="NCBI Taxonomy" id="1395890"/>
    <lineage>
        <taxon>Bacteria</taxon>
        <taxon>Pseudomonadati</taxon>
        <taxon>Pseudomonadota</taxon>
        <taxon>Alphaproteobacteria</taxon>
        <taxon>Caulobacterales</taxon>
        <taxon>Caulobacteraceae</taxon>
        <taxon>Asticcacaulis</taxon>
    </lineage>
</organism>
<dbReference type="Gene3D" id="3.30.420.40">
    <property type="match status" value="2"/>
</dbReference>
<keyword evidence="2" id="KW-0067">ATP-binding</keyword>
<comment type="catalytic activity">
    <reaction evidence="2">
        <text>1,6-anhydro-N-acetyl-beta-muramate + ATP + H2O = N-acetyl-D-muramate 6-phosphate + ADP + H(+)</text>
        <dbReference type="Rhea" id="RHEA:24952"/>
        <dbReference type="ChEBI" id="CHEBI:15377"/>
        <dbReference type="ChEBI" id="CHEBI:15378"/>
        <dbReference type="ChEBI" id="CHEBI:30616"/>
        <dbReference type="ChEBI" id="CHEBI:58690"/>
        <dbReference type="ChEBI" id="CHEBI:58722"/>
        <dbReference type="ChEBI" id="CHEBI:456216"/>
        <dbReference type="EC" id="2.7.1.170"/>
    </reaction>
</comment>
<keyword evidence="2" id="KW-0547">Nucleotide-binding</keyword>
<comment type="caution">
    <text evidence="3">The sequence shown here is derived from an EMBL/GenBank/DDBJ whole genome shotgun (WGS) entry which is preliminary data.</text>
</comment>
<dbReference type="Pfam" id="PF03702">
    <property type="entry name" value="AnmK"/>
    <property type="match status" value="1"/>
</dbReference>
<proteinExistence type="inferred from homology"/>
<comment type="pathway">
    <text evidence="2">Cell wall biogenesis; peptidoglycan recycling.</text>
</comment>
<dbReference type="HAMAP" id="MF_01270">
    <property type="entry name" value="AnhMurNAc_kinase"/>
    <property type="match status" value="1"/>
</dbReference>
<dbReference type="PANTHER" id="PTHR30605:SF0">
    <property type="entry name" value="ANHYDRO-N-ACETYLMURAMIC ACID KINASE"/>
    <property type="match status" value="1"/>
</dbReference>
<dbReference type="GO" id="GO:0097175">
    <property type="term" value="P:1,6-anhydro-N-acetyl-beta-muramic acid catabolic process"/>
    <property type="evidence" value="ECO:0007669"/>
    <property type="project" value="UniProtKB-UniRule"/>
</dbReference>
<protein>
    <recommendedName>
        <fullName evidence="2">Anhydro-N-acetylmuramic acid kinase</fullName>
        <ecNumber evidence="2">2.7.1.170</ecNumber>
    </recommendedName>
    <alternativeName>
        <fullName evidence="2">AnhMurNAc kinase</fullName>
    </alternativeName>
</protein>
<dbReference type="EC" id="2.7.1.170" evidence="2"/>
<dbReference type="GO" id="GO:0006040">
    <property type="term" value="P:amino sugar metabolic process"/>
    <property type="evidence" value="ECO:0007669"/>
    <property type="project" value="InterPro"/>
</dbReference>
<dbReference type="GO" id="GO:0016773">
    <property type="term" value="F:phosphotransferase activity, alcohol group as acceptor"/>
    <property type="evidence" value="ECO:0007669"/>
    <property type="project" value="UniProtKB-UniRule"/>
</dbReference>
<name>A0A918QB00_9CAUL</name>
<evidence type="ECO:0000256" key="2">
    <source>
        <dbReference type="HAMAP-Rule" id="MF_01270"/>
    </source>
</evidence>
<dbReference type="GO" id="GO:0009254">
    <property type="term" value="P:peptidoglycan turnover"/>
    <property type="evidence" value="ECO:0007669"/>
    <property type="project" value="UniProtKB-UniRule"/>
</dbReference>